<keyword evidence="1" id="KW-1133">Transmembrane helix</keyword>
<dbReference type="SMART" id="SM00267">
    <property type="entry name" value="GGDEF"/>
    <property type="match status" value="1"/>
</dbReference>
<dbReference type="OrthoDB" id="9812260at2"/>
<dbReference type="FunFam" id="3.30.70.270:FF:000001">
    <property type="entry name" value="Diguanylate cyclase domain protein"/>
    <property type="match status" value="1"/>
</dbReference>
<evidence type="ECO:0000313" key="4">
    <source>
        <dbReference type="Proteomes" id="UP000247772"/>
    </source>
</evidence>
<dbReference type="NCBIfam" id="TIGR00254">
    <property type="entry name" value="GGDEF"/>
    <property type="match status" value="1"/>
</dbReference>
<dbReference type="InterPro" id="IPR029787">
    <property type="entry name" value="Nucleotide_cyclase"/>
</dbReference>
<accession>A0A2V4THB1</accession>
<keyword evidence="1" id="KW-0812">Transmembrane</keyword>
<comment type="caution">
    <text evidence="3">The sequence shown here is derived from an EMBL/GenBank/DDBJ whole genome shotgun (WGS) entry which is preliminary data.</text>
</comment>
<sequence>MGETETHSWPGKALFRAFPKDPEKEQAVLRMTLGSVVLLAYLLACPIYRSTHLYATLLAVTAYVAYGVVTYVAVTVAPARSRVRLTLFTFADQAIVTGALAVGGTAALPLLWVAFWFLVGAGCRYGQRMLGLSCAMALVGIMGLMHWQPWWRANLTAALGIALSIAATSVYLAVLVHRLERQASTDPLTGLYNRVRLEQAIGRTLFTRGVEVERTAMLLVDLDGFKEVNDSFGHAVGDELLRSFAEALVSRMRRGDTLARLGGDEFVVLARHVYDKNDALTVANSIHAILADMRTVGGYPVTVSCSIGVCLLTEGSGSRSLDARTLMRAVDSAMYRAKARGMGKTEFVGTVGVTPSAA</sequence>
<dbReference type="InterPro" id="IPR000160">
    <property type="entry name" value="GGDEF_dom"/>
</dbReference>
<feature type="transmembrane region" description="Helical" evidence="1">
    <location>
        <begin position="94"/>
        <end position="118"/>
    </location>
</feature>
<organism evidence="3 4">
    <name type="scientific">Paraburkholderia silvatlantica</name>
    <dbReference type="NCBI Taxonomy" id="321895"/>
    <lineage>
        <taxon>Bacteria</taxon>
        <taxon>Pseudomonadati</taxon>
        <taxon>Pseudomonadota</taxon>
        <taxon>Betaproteobacteria</taxon>
        <taxon>Burkholderiales</taxon>
        <taxon>Burkholderiaceae</taxon>
        <taxon>Paraburkholderia</taxon>
    </lineage>
</organism>
<dbReference type="PANTHER" id="PTHR46663">
    <property type="entry name" value="DIGUANYLATE CYCLASE DGCT-RELATED"/>
    <property type="match status" value="1"/>
</dbReference>
<proteinExistence type="predicted"/>
<dbReference type="Proteomes" id="UP000247772">
    <property type="component" value="Unassembled WGS sequence"/>
</dbReference>
<dbReference type="InterPro" id="IPR043128">
    <property type="entry name" value="Rev_trsase/Diguanyl_cyclase"/>
</dbReference>
<dbReference type="EMBL" id="QJSQ01000005">
    <property type="protein sequence ID" value="PYE24925.1"/>
    <property type="molecule type" value="Genomic_DNA"/>
</dbReference>
<feature type="transmembrane region" description="Helical" evidence="1">
    <location>
        <begin position="153"/>
        <end position="174"/>
    </location>
</feature>
<dbReference type="Pfam" id="PF00990">
    <property type="entry name" value="GGDEF"/>
    <property type="match status" value="1"/>
</dbReference>
<dbReference type="CDD" id="cd01949">
    <property type="entry name" value="GGDEF"/>
    <property type="match status" value="1"/>
</dbReference>
<reference evidence="3 4" key="1">
    <citation type="submission" date="2018-06" db="EMBL/GenBank/DDBJ databases">
        <title>Genomic Encyclopedia of Type Strains, Phase IV (KMG-V): Genome sequencing to study the core and pangenomes of soil and plant-associated prokaryotes.</title>
        <authorList>
            <person name="Whitman W."/>
        </authorList>
    </citation>
    <scope>NUCLEOTIDE SEQUENCE [LARGE SCALE GENOMIC DNA]</scope>
    <source>
        <strain evidence="3 4">SRCL-318</strain>
    </source>
</reference>
<evidence type="ECO:0000313" key="3">
    <source>
        <dbReference type="EMBL" id="PYE24925.1"/>
    </source>
</evidence>
<feature type="transmembrane region" description="Helical" evidence="1">
    <location>
        <begin position="130"/>
        <end position="147"/>
    </location>
</feature>
<name>A0A2V4THB1_9BURK</name>
<evidence type="ECO:0000256" key="1">
    <source>
        <dbReference type="SAM" id="Phobius"/>
    </source>
</evidence>
<gene>
    <name evidence="3" type="ORF">C7410_105150</name>
</gene>
<keyword evidence="1" id="KW-0472">Membrane</keyword>
<feature type="domain" description="GGDEF" evidence="2">
    <location>
        <begin position="213"/>
        <end position="350"/>
    </location>
</feature>
<dbReference type="InterPro" id="IPR052163">
    <property type="entry name" value="DGC-Regulatory_Protein"/>
</dbReference>
<protein>
    <submittedName>
        <fullName evidence="3">Diguanylate cyclase (GGDEF)-like protein</fullName>
    </submittedName>
</protein>
<dbReference type="Gene3D" id="3.30.70.270">
    <property type="match status" value="1"/>
</dbReference>
<feature type="transmembrane region" description="Helical" evidence="1">
    <location>
        <begin position="55"/>
        <end position="74"/>
    </location>
</feature>
<dbReference type="GO" id="GO:0003824">
    <property type="term" value="F:catalytic activity"/>
    <property type="evidence" value="ECO:0007669"/>
    <property type="project" value="UniProtKB-ARBA"/>
</dbReference>
<feature type="transmembrane region" description="Helical" evidence="1">
    <location>
        <begin position="27"/>
        <end position="48"/>
    </location>
</feature>
<evidence type="ECO:0000259" key="2">
    <source>
        <dbReference type="PROSITE" id="PS50887"/>
    </source>
</evidence>
<dbReference type="PANTHER" id="PTHR46663:SF2">
    <property type="entry name" value="GGDEF DOMAIN-CONTAINING PROTEIN"/>
    <property type="match status" value="1"/>
</dbReference>
<dbReference type="SUPFAM" id="SSF55073">
    <property type="entry name" value="Nucleotide cyclase"/>
    <property type="match status" value="1"/>
</dbReference>
<dbReference type="PROSITE" id="PS50887">
    <property type="entry name" value="GGDEF"/>
    <property type="match status" value="1"/>
</dbReference>
<dbReference type="AlphaFoldDB" id="A0A2V4THB1"/>